<proteinExistence type="inferred from homology"/>
<keyword evidence="4 7" id="KW-0645">Protease</keyword>
<dbReference type="PRINTS" id="PR00727">
    <property type="entry name" value="LEADERPTASE"/>
</dbReference>
<dbReference type="GO" id="GO:0009003">
    <property type="term" value="F:signal peptidase activity"/>
    <property type="evidence" value="ECO:0007669"/>
    <property type="project" value="UniProtKB-EC"/>
</dbReference>
<dbReference type="InterPro" id="IPR019756">
    <property type="entry name" value="Pept_S26A_signal_pept_1_Ser-AS"/>
</dbReference>
<dbReference type="PROSITE" id="PS00760">
    <property type="entry name" value="SPASE_I_2"/>
    <property type="match status" value="1"/>
</dbReference>
<dbReference type="Proteomes" id="UP000230027">
    <property type="component" value="Unassembled WGS sequence"/>
</dbReference>
<keyword evidence="7" id="KW-0812">Transmembrane</keyword>
<feature type="active site" evidence="6">
    <location>
        <position position="85"/>
    </location>
</feature>
<dbReference type="PROSITE" id="PS00761">
    <property type="entry name" value="SPASE_I_3"/>
    <property type="match status" value="1"/>
</dbReference>
<dbReference type="InterPro" id="IPR000223">
    <property type="entry name" value="Pept_S26A_signal_pept_1"/>
</dbReference>
<evidence type="ECO:0000256" key="8">
    <source>
        <dbReference type="RuleBase" id="RU362042"/>
    </source>
</evidence>
<accession>A0A2M7U4Y8</accession>
<name>A0A2M7U4Y8_9BACT</name>
<feature type="transmembrane region" description="Helical" evidence="7">
    <location>
        <begin position="7"/>
        <end position="32"/>
    </location>
</feature>
<protein>
    <recommendedName>
        <fullName evidence="3 7">Signal peptidase I</fullName>
        <ecNumber evidence="3 7">3.4.21.89</ecNumber>
    </recommendedName>
</protein>
<dbReference type="InterPro" id="IPR036286">
    <property type="entry name" value="LexA/Signal_pep-like_sf"/>
</dbReference>
<dbReference type="GO" id="GO:0004252">
    <property type="term" value="F:serine-type endopeptidase activity"/>
    <property type="evidence" value="ECO:0007669"/>
    <property type="project" value="InterPro"/>
</dbReference>
<feature type="domain" description="Peptidase S26" evidence="9">
    <location>
        <begin position="12"/>
        <end position="171"/>
    </location>
</feature>
<sequence>MSIIKGIITFIMEIIETIVFVGSIFIVTYLFILQPNQIKGASMVPTFENGDYIFTSKITYKLRKPIRGDIVVFHSPKNPDIEFIKRVIGTPGETVLIQDQEVYVEGQKLTERYISSKTSLIPGTFATEGIPIIVPEGQYFVMGDNRPRSSDSREFGTIPENSIVGQVFYRYFPASKMGAIKNPLSFIEYVHFIQEQRLAQL</sequence>
<comment type="catalytic activity">
    <reaction evidence="1 7">
        <text>Cleavage of hydrophobic, N-terminal signal or leader sequences from secreted and periplasmic proteins.</text>
        <dbReference type="EC" id="3.4.21.89"/>
    </reaction>
</comment>
<dbReference type="AlphaFoldDB" id="A0A2M7U4Y8"/>
<evidence type="ECO:0000256" key="6">
    <source>
        <dbReference type="PIRSR" id="PIRSR600223-1"/>
    </source>
</evidence>
<dbReference type="PROSITE" id="PS00501">
    <property type="entry name" value="SPASE_I_1"/>
    <property type="match status" value="1"/>
</dbReference>
<reference evidence="11" key="1">
    <citation type="submission" date="2017-09" db="EMBL/GenBank/DDBJ databases">
        <title>Depth-based differentiation of microbial function through sediment-hosted aquifers and enrichment of novel symbionts in the deep terrestrial subsurface.</title>
        <authorList>
            <person name="Probst A.J."/>
            <person name="Ladd B."/>
            <person name="Jarett J.K."/>
            <person name="Geller-Mcgrath D.E."/>
            <person name="Sieber C.M.K."/>
            <person name="Emerson J.B."/>
            <person name="Anantharaman K."/>
            <person name="Thomas B.C."/>
            <person name="Malmstrom R."/>
            <person name="Stieglmeier M."/>
            <person name="Klingl A."/>
            <person name="Woyke T."/>
            <person name="Ryan C.M."/>
            <person name="Banfield J.F."/>
        </authorList>
    </citation>
    <scope>NUCLEOTIDE SEQUENCE [LARGE SCALE GENOMIC DNA]</scope>
</reference>
<keyword evidence="7" id="KW-1133">Transmembrane helix</keyword>
<dbReference type="Gene3D" id="2.10.109.10">
    <property type="entry name" value="Umud Fragment, subunit A"/>
    <property type="match status" value="1"/>
</dbReference>
<evidence type="ECO:0000313" key="11">
    <source>
        <dbReference type="Proteomes" id="UP000230027"/>
    </source>
</evidence>
<dbReference type="NCBIfam" id="TIGR02227">
    <property type="entry name" value="sigpep_I_bact"/>
    <property type="match status" value="1"/>
</dbReference>
<keyword evidence="7" id="KW-0472">Membrane</keyword>
<comment type="caution">
    <text evidence="10">The sequence shown here is derived from an EMBL/GenBank/DDBJ whole genome shotgun (WGS) entry which is preliminary data.</text>
</comment>
<evidence type="ECO:0000259" key="9">
    <source>
        <dbReference type="Pfam" id="PF10502"/>
    </source>
</evidence>
<gene>
    <name evidence="10" type="primary">lepB</name>
    <name evidence="10" type="ORF">COY14_01555</name>
</gene>
<evidence type="ECO:0000313" key="10">
    <source>
        <dbReference type="EMBL" id="PIZ65883.1"/>
    </source>
</evidence>
<dbReference type="GO" id="GO:0006465">
    <property type="term" value="P:signal peptide processing"/>
    <property type="evidence" value="ECO:0007669"/>
    <property type="project" value="InterPro"/>
</dbReference>
<dbReference type="CDD" id="cd06530">
    <property type="entry name" value="S26_SPase_I"/>
    <property type="match status" value="1"/>
</dbReference>
<evidence type="ECO:0000256" key="1">
    <source>
        <dbReference type="ARBA" id="ARBA00000677"/>
    </source>
</evidence>
<comment type="similarity">
    <text evidence="2 8">Belongs to the peptidase S26 family.</text>
</comment>
<evidence type="ECO:0000256" key="2">
    <source>
        <dbReference type="ARBA" id="ARBA00009370"/>
    </source>
</evidence>
<evidence type="ECO:0000256" key="5">
    <source>
        <dbReference type="ARBA" id="ARBA00022801"/>
    </source>
</evidence>
<dbReference type="PANTHER" id="PTHR43390:SF1">
    <property type="entry name" value="CHLOROPLAST PROCESSING PEPTIDASE"/>
    <property type="match status" value="1"/>
</dbReference>
<dbReference type="InterPro" id="IPR019533">
    <property type="entry name" value="Peptidase_S26"/>
</dbReference>
<comment type="subcellular location">
    <subcellularLocation>
        <location evidence="8">Membrane</location>
        <topology evidence="8">Single-pass type II membrane protein</topology>
    </subcellularLocation>
</comment>
<dbReference type="EMBL" id="PFOD01000032">
    <property type="protein sequence ID" value="PIZ65883.1"/>
    <property type="molecule type" value="Genomic_DNA"/>
</dbReference>
<evidence type="ECO:0000256" key="7">
    <source>
        <dbReference type="RuleBase" id="RU003993"/>
    </source>
</evidence>
<evidence type="ECO:0000256" key="3">
    <source>
        <dbReference type="ARBA" id="ARBA00013208"/>
    </source>
</evidence>
<dbReference type="GO" id="GO:0016020">
    <property type="term" value="C:membrane"/>
    <property type="evidence" value="ECO:0007669"/>
    <property type="project" value="UniProtKB-SubCell"/>
</dbReference>
<evidence type="ECO:0000256" key="4">
    <source>
        <dbReference type="ARBA" id="ARBA00022670"/>
    </source>
</evidence>
<dbReference type="InterPro" id="IPR019758">
    <property type="entry name" value="Pept_S26A_signal_pept_1_CS"/>
</dbReference>
<dbReference type="PANTHER" id="PTHR43390">
    <property type="entry name" value="SIGNAL PEPTIDASE I"/>
    <property type="match status" value="1"/>
</dbReference>
<keyword evidence="5 7" id="KW-0378">Hydrolase</keyword>
<dbReference type="EC" id="3.4.21.89" evidence="3 7"/>
<dbReference type="Pfam" id="PF10502">
    <property type="entry name" value="Peptidase_S26"/>
    <property type="match status" value="1"/>
</dbReference>
<feature type="active site" evidence="6">
    <location>
        <position position="42"/>
    </location>
</feature>
<dbReference type="InterPro" id="IPR019757">
    <property type="entry name" value="Pept_S26A_signal_pept_1_Lys-AS"/>
</dbReference>
<dbReference type="SUPFAM" id="SSF51306">
    <property type="entry name" value="LexA/Signal peptidase"/>
    <property type="match status" value="1"/>
</dbReference>
<organism evidence="10 11">
    <name type="scientific">Candidatus Roizmanbacteria bacterium CG_4_10_14_0_2_um_filter_36_9</name>
    <dbReference type="NCBI Taxonomy" id="1974823"/>
    <lineage>
        <taxon>Bacteria</taxon>
        <taxon>Candidatus Roizmaniibacteriota</taxon>
    </lineage>
</organism>